<gene>
    <name evidence="2" type="ORF">AKAME5_002093300</name>
</gene>
<evidence type="ECO:0000313" key="2">
    <source>
        <dbReference type="EMBL" id="GLD69619.1"/>
    </source>
</evidence>
<accession>A0AAD3NE91</accession>
<evidence type="ECO:0000256" key="1">
    <source>
        <dbReference type="SAM" id="Phobius"/>
    </source>
</evidence>
<keyword evidence="1" id="KW-0812">Transmembrane</keyword>
<proteinExistence type="predicted"/>
<keyword evidence="1" id="KW-1133">Transmembrane helix</keyword>
<evidence type="ECO:0000313" key="3">
    <source>
        <dbReference type="Proteomes" id="UP001279410"/>
    </source>
</evidence>
<dbReference type="Proteomes" id="UP001279410">
    <property type="component" value="Unassembled WGS sequence"/>
</dbReference>
<protein>
    <submittedName>
        <fullName evidence="2">ABC transporter G family member 23-like protein</fullName>
    </submittedName>
</protein>
<name>A0AAD3NE91_LATJO</name>
<keyword evidence="1" id="KW-0472">Membrane</keyword>
<feature type="transmembrane region" description="Helical" evidence="1">
    <location>
        <begin position="43"/>
        <end position="66"/>
    </location>
</feature>
<dbReference type="AlphaFoldDB" id="A0AAD3NE91"/>
<comment type="caution">
    <text evidence="2">The sequence shown here is derived from an EMBL/GenBank/DDBJ whole genome shotgun (WGS) entry which is preliminary data.</text>
</comment>
<reference evidence="2" key="1">
    <citation type="submission" date="2022-08" db="EMBL/GenBank/DDBJ databases">
        <title>Genome sequencing of akame (Lates japonicus).</title>
        <authorList>
            <person name="Hashiguchi Y."/>
            <person name="Takahashi H."/>
        </authorList>
    </citation>
    <scope>NUCLEOTIDE SEQUENCE</scope>
    <source>
        <strain evidence="2">Kochi</strain>
    </source>
</reference>
<organism evidence="2 3">
    <name type="scientific">Lates japonicus</name>
    <name type="common">Japanese lates</name>
    <dbReference type="NCBI Taxonomy" id="270547"/>
    <lineage>
        <taxon>Eukaryota</taxon>
        <taxon>Metazoa</taxon>
        <taxon>Chordata</taxon>
        <taxon>Craniata</taxon>
        <taxon>Vertebrata</taxon>
        <taxon>Euteleostomi</taxon>
        <taxon>Actinopterygii</taxon>
        <taxon>Neopterygii</taxon>
        <taxon>Teleostei</taxon>
        <taxon>Neoteleostei</taxon>
        <taxon>Acanthomorphata</taxon>
        <taxon>Carangaria</taxon>
        <taxon>Carangaria incertae sedis</taxon>
        <taxon>Centropomidae</taxon>
        <taxon>Lates</taxon>
    </lineage>
</organism>
<keyword evidence="3" id="KW-1185">Reference proteome</keyword>
<sequence length="70" mass="7929">MFCNADLICSMFIDQDKFDYGGGGMEGKRKKNLASGWGLSRMMVWRGFAVTLGWNTFFLILATVILKLRT</sequence>
<dbReference type="EMBL" id="BRZM01000255">
    <property type="protein sequence ID" value="GLD69619.1"/>
    <property type="molecule type" value="Genomic_DNA"/>
</dbReference>